<sequence>MPPVPEGRGRPRLRLGRLCAGARRRGERCPGPAARGQRQAGRLRRPLPAADRGLRVVGRPPRSGADRGRRGVSRVRSRLVAAVAVIALAATACSDGEKADGDADEVLAAAADTLESSSGVMLSLSTDDLPDGVNGIVEAEGAVTDAPAFEGTLTVRVAGTDFDVPVVSVDDTVWATVPLTTTWQDIDPGDYGAPDPSRLIGADNGVVALLRGTEEAEAGESERGGQDNREILTTYTGTIPGEVVKRVIPSSSAAHDFDVTYLVTEDEELRRAEVTGVFYEGSEEMTYVLGVTDYGLEKTIRKP</sequence>
<comment type="subcellular location">
    <subcellularLocation>
        <location evidence="1">Cell envelope</location>
    </subcellularLocation>
</comment>
<reference evidence="5 6" key="1">
    <citation type="journal article" date="2008" name="Int. J. Syst. Evol. Microbiol.">
        <title>Nocardioides daphniae sp. nov., isolated from Daphnia cucullata (Crustacea: Cladocera).</title>
        <authorList>
            <person name="Toth E.M."/>
            <person name="Keki Z."/>
            <person name="Homonnay Z.G."/>
            <person name="Borsodi A.K."/>
            <person name="Marialigeti K."/>
            <person name="Schumann P."/>
        </authorList>
    </citation>
    <scope>NUCLEOTIDE SEQUENCE [LARGE SCALE GENOMIC DNA]</scope>
    <source>
        <strain evidence="5 6">JCM 16608</strain>
    </source>
</reference>
<evidence type="ECO:0000313" key="6">
    <source>
        <dbReference type="Proteomes" id="UP000297025"/>
    </source>
</evidence>
<dbReference type="Proteomes" id="UP000297025">
    <property type="component" value="Chromosome"/>
</dbReference>
<feature type="region of interest" description="Disordered" evidence="4">
    <location>
        <begin position="21"/>
        <end position="71"/>
    </location>
</feature>
<keyword evidence="3" id="KW-1003">Cell membrane</keyword>
<dbReference type="CDD" id="cd16334">
    <property type="entry name" value="LppX-like"/>
    <property type="match status" value="1"/>
</dbReference>
<dbReference type="EMBL" id="CP038462">
    <property type="protein sequence ID" value="QCC77082.1"/>
    <property type="molecule type" value="Genomic_DNA"/>
</dbReference>
<dbReference type="GO" id="GO:0030313">
    <property type="term" value="C:cell envelope"/>
    <property type="evidence" value="ECO:0007669"/>
    <property type="project" value="UniProtKB-SubCell"/>
</dbReference>
<evidence type="ECO:0000313" key="5">
    <source>
        <dbReference type="EMBL" id="QCC77082.1"/>
    </source>
</evidence>
<gene>
    <name evidence="5" type="ORF">E2C04_07385</name>
</gene>
<keyword evidence="5" id="KW-0449">Lipoprotein</keyword>
<evidence type="ECO:0000256" key="3">
    <source>
        <dbReference type="ARBA" id="ARBA00022475"/>
    </source>
</evidence>
<dbReference type="Gene3D" id="2.50.20.20">
    <property type="match status" value="1"/>
</dbReference>
<dbReference type="KEGG" id="ndp:E2C04_07385"/>
<dbReference type="AlphaFoldDB" id="A0A4P7UAF4"/>
<evidence type="ECO:0000256" key="2">
    <source>
        <dbReference type="ARBA" id="ARBA00009194"/>
    </source>
</evidence>
<proteinExistence type="inferred from homology"/>
<comment type="similarity">
    <text evidence="2">Belongs to the LppX/LprAFG lipoprotein family.</text>
</comment>
<organism evidence="5 6">
    <name type="scientific">Nocardioides daphniae</name>
    <dbReference type="NCBI Taxonomy" id="402297"/>
    <lineage>
        <taxon>Bacteria</taxon>
        <taxon>Bacillati</taxon>
        <taxon>Actinomycetota</taxon>
        <taxon>Actinomycetes</taxon>
        <taxon>Propionibacteriales</taxon>
        <taxon>Nocardioidaceae</taxon>
        <taxon>Nocardioides</taxon>
    </lineage>
</organism>
<dbReference type="Pfam" id="PF07161">
    <property type="entry name" value="LppX_LprAFG"/>
    <property type="match status" value="1"/>
</dbReference>
<name>A0A4P7UAF4_9ACTN</name>
<accession>A0A4P7UAF4</accession>
<dbReference type="SUPFAM" id="SSF89392">
    <property type="entry name" value="Prokaryotic lipoproteins and lipoprotein localization factors"/>
    <property type="match status" value="1"/>
</dbReference>
<dbReference type="InterPro" id="IPR009830">
    <property type="entry name" value="LppX/LprAFG"/>
</dbReference>
<dbReference type="InterPro" id="IPR029046">
    <property type="entry name" value="LolA/LolB/LppX"/>
</dbReference>
<keyword evidence="3" id="KW-0472">Membrane</keyword>
<protein>
    <submittedName>
        <fullName evidence="5">LppX_LprAFG lipoprotein</fullName>
    </submittedName>
</protein>
<evidence type="ECO:0000256" key="1">
    <source>
        <dbReference type="ARBA" id="ARBA00004196"/>
    </source>
</evidence>
<feature type="compositionally biased region" description="Low complexity" evidence="4">
    <location>
        <begin position="29"/>
        <end position="51"/>
    </location>
</feature>
<evidence type="ECO:0000256" key="4">
    <source>
        <dbReference type="SAM" id="MobiDB-lite"/>
    </source>
</evidence>